<name>C4FFB7_9BIFI</name>
<dbReference type="PATRIC" id="fig|518635.17.peg.943"/>
<accession>C4FFB7</accession>
<gene>
    <name evidence="1" type="ORF">BIFANG_03017</name>
</gene>
<dbReference type="KEGG" id="bang:BBAG_0914"/>
<keyword evidence="2" id="KW-1185">Reference proteome</keyword>
<protein>
    <submittedName>
        <fullName evidence="1">Uncharacterized protein</fullName>
    </submittedName>
</protein>
<dbReference type="Proteomes" id="UP000006408">
    <property type="component" value="Unassembled WGS sequence"/>
</dbReference>
<sequence>MGGEFTLFVRPCPVRMVPLTSNGDRLRSSRAVTCTHKQPHDKRYGSFGVLRY</sequence>
<dbReference type="AlphaFoldDB" id="C4FFB7"/>
<evidence type="ECO:0000313" key="1">
    <source>
        <dbReference type="EMBL" id="EEP21648.1"/>
    </source>
</evidence>
<organism evidence="1 2">
    <name type="scientific">Bifidobacterium angulatum DSM 20098 = JCM 7096</name>
    <dbReference type="NCBI Taxonomy" id="518635"/>
    <lineage>
        <taxon>Bacteria</taxon>
        <taxon>Bacillati</taxon>
        <taxon>Actinomycetota</taxon>
        <taxon>Actinomycetes</taxon>
        <taxon>Bifidobacteriales</taxon>
        <taxon>Bifidobacteriaceae</taxon>
        <taxon>Bifidobacterium</taxon>
    </lineage>
</organism>
<proteinExistence type="predicted"/>
<dbReference type="EMBL" id="ABYS02000004">
    <property type="protein sequence ID" value="EEP21648.1"/>
    <property type="molecule type" value="Genomic_DNA"/>
</dbReference>
<reference evidence="1" key="1">
    <citation type="submission" date="2009-04" db="EMBL/GenBank/DDBJ databases">
        <authorList>
            <person name="Weinstock G."/>
            <person name="Sodergren E."/>
            <person name="Clifton S."/>
            <person name="Fulton L."/>
            <person name="Fulton B."/>
            <person name="Courtney L."/>
            <person name="Fronick C."/>
            <person name="Harrison M."/>
            <person name="Strong C."/>
            <person name="Farmer C."/>
            <person name="Delahaunty K."/>
            <person name="Markovic C."/>
            <person name="Hall O."/>
            <person name="Minx P."/>
            <person name="Tomlinson C."/>
            <person name="Mitreva M."/>
            <person name="Nelson J."/>
            <person name="Hou S."/>
            <person name="Wollam A."/>
            <person name="Pepin K.H."/>
            <person name="Johnson M."/>
            <person name="Bhonagiri V."/>
            <person name="Nash W.E."/>
            <person name="Warren W."/>
            <person name="Chinwalla A."/>
            <person name="Mardis E.R."/>
            <person name="Wilson R.K."/>
        </authorList>
    </citation>
    <scope>NUCLEOTIDE SEQUENCE [LARGE SCALE GENOMIC DNA]</scope>
    <source>
        <strain evidence="1">DSM 20098</strain>
    </source>
</reference>
<evidence type="ECO:0000313" key="2">
    <source>
        <dbReference type="Proteomes" id="UP000006408"/>
    </source>
</evidence>
<comment type="caution">
    <text evidence="1">The sequence shown here is derived from an EMBL/GenBank/DDBJ whole genome shotgun (WGS) entry which is preliminary data.</text>
</comment>
<dbReference type="HOGENOM" id="CLU_3077211_0_0_11"/>